<feature type="transmembrane region" description="Helical" evidence="1">
    <location>
        <begin position="96"/>
        <end position="128"/>
    </location>
</feature>
<dbReference type="AlphaFoldDB" id="A0A4Z1BPN5"/>
<evidence type="ECO:0000256" key="1">
    <source>
        <dbReference type="SAM" id="Phobius"/>
    </source>
</evidence>
<gene>
    <name evidence="3" type="ORF">EXE59_04690</name>
</gene>
<evidence type="ECO:0000259" key="2">
    <source>
        <dbReference type="Pfam" id="PF07331"/>
    </source>
</evidence>
<protein>
    <submittedName>
        <fullName evidence="3">Tripartite tricarboxylate transporter TctB family protein</fullName>
    </submittedName>
</protein>
<keyword evidence="4" id="KW-1185">Reference proteome</keyword>
<sequence>MSTDTGVENGAGHRPAPFRPDLLAGGAFIVLGLAFAIGGSRYDVGSALRMGSGYVPLALGSILVLLGLIVVAIAFRGGDPAIRDVERAPIPWRRGGLLVAAILFFGFFVSGLGLGPTLFVTTFVAALAGHGTSVLKAALTAAGITALCLVVFVVLLQLRLSILGEWLGG</sequence>
<accession>A0A4Z1BPN5</accession>
<keyword evidence="1" id="KW-1133">Transmembrane helix</keyword>
<reference evidence="3 4" key="1">
    <citation type="submission" date="2019-04" db="EMBL/GenBank/DDBJ databases">
        <title>Three New Species of Nocardioides, Nocardioides euryhalodurans sp. nov., Nocardioides seonyuensis sp. nov. and Nocardioides eburneoflavus sp. nov. Isolated from Soil.</title>
        <authorList>
            <person name="Roh S.G."/>
            <person name="Lee C."/>
            <person name="Kim M.-K."/>
            <person name="Kim S.B."/>
        </authorList>
    </citation>
    <scope>NUCLEOTIDE SEQUENCE [LARGE SCALE GENOMIC DNA]</scope>
    <source>
        <strain evidence="3 4">MMS17-SY213</strain>
    </source>
</reference>
<keyword evidence="1" id="KW-0812">Transmembrane</keyword>
<dbReference type="RefSeq" id="WP_135837859.1">
    <property type="nucleotide sequence ID" value="NZ_SRRO01000001.1"/>
</dbReference>
<dbReference type="EMBL" id="SRRO01000001">
    <property type="protein sequence ID" value="TGN63321.1"/>
    <property type="molecule type" value="Genomic_DNA"/>
</dbReference>
<organism evidence="3 4">
    <name type="scientific">Nocardioides eburneiflavus</name>
    <dbReference type="NCBI Taxonomy" id="2518372"/>
    <lineage>
        <taxon>Bacteria</taxon>
        <taxon>Bacillati</taxon>
        <taxon>Actinomycetota</taxon>
        <taxon>Actinomycetes</taxon>
        <taxon>Propionibacteriales</taxon>
        <taxon>Nocardioidaceae</taxon>
        <taxon>Nocardioides</taxon>
    </lineage>
</organism>
<dbReference type="Pfam" id="PF07331">
    <property type="entry name" value="TctB"/>
    <property type="match status" value="1"/>
</dbReference>
<feature type="transmembrane region" description="Helical" evidence="1">
    <location>
        <begin position="134"/>
        <end position="156"/>
    </location>
</feature>
<evidence type="ECO:0000313" key="4">
    <source>
        <dbReference type="Proteomes" id="UP000297496"/>
    </source>
</evidence>
<comment type="caution">
    <text evidence="3">The sequence shown here is derived from an EMBL/GenBank/DDBJ whole genome shotgun (WGS) entry which is preliminary data.</text>
</comment>
<proteinExistence type="predicted"/>
<evidence type="ECO:0000313" key="3">
    <source>
        <dbReference type="EMBL" id="TGN63321.1"/>
    </source>
</evidence>
<dbReference type="InterPro" id="IPR009936">
    <property type="entry name" value="DUF1468"/>
</dbReference>
<dbReference type="Proteomes" id="UP000297496">
    <property type="component" value="Unassembled WGS sequence"/>
</dbReference>
<feature type="transmembrane region" description="Helical" evidence="1">
    <location>
        <begin position="22"/>
        <end position="42"/>
    </location>
</feature>
<feature type="domain" description="DUF1468" evidence="2">
    <location>
        <begin position="23"/>
        <end position="160"/>
    </location>
</feature>
<keyword evidence="1" id="KW-0472">Membrane</keyword>
<name>A0A4Z1BPN5_9ACTN</name>
<dbReference type="OrthoDB" id="5186924at2"/>
<feature type="transmembrane region" description="Helical" evidence="1">
    <location>
        <begin position="54"/>
        <end position="75"/>
    </location>
</feature>